<dbReference type="STRING" id="933084.A0A067P7K8"/>
<proteinExistence type="predicted"/>
<dbReference type="InterPro" id="IPR041457">
    <property type="entry name" value="CxC2_KDZ-assoc"/>
</dbReference>
<accession>A0A067P7K8</accession>
<feature type="domain" description="CxC2-like cysteine cluster KDZ transposase-associated" evidence="1">
    <location>
        <begin position="2"/>
        <end position="109"/>
    </location>
</feature>
<evidence type="ECO:0000313" key="3">
    <source>
        <dbReference type="Proteomes" id="UP000027265"/>
    </source>
</evidence>
<dbReference type="OrthoDB" id="2682806at2759"/>
<keyword evidence="3" id="KW-1185">Reference proteome</keyword>
<dbReference type="InParanoid" id="A0A067P7K8"/>
<reference evidence="3" key="1">
    <citation type="journal article" date="2014" name="Proc. Natl. Acad. Sci. U.S.A.">
        <title>Extensive sampling of basidiomycete genomes demonstrates inadequacy of the white-rot/brown-rot paradigm for wood decay fungi.</title>
        <authorList>
            <person name="Riley R."/>
            <person name="Salamov A.A."/>
            <person name="Brown D.W."/>
            <person name="Nagy L.G."/>
            <person name="Floudas D."/>
            <person name="Held B.W."/>
            <person name="Levasseur A."/>
            <person name="Lombard V."/>
            <person name="Morin E."/>
            <person name="Otillar R."/>
            <person name="Lindquist E.A."/>
            <person name="Sun H."/>
            <person name="LaButti K.M."/>
            <person name="Schmutz J."/>
            <person name="Jabbour D."/>
            <person name="Luo H."/>
            <person name="Baker S.E."/>
            <person name="Pisabarro A.G."/>
            <person name="Walton J.D."/>
            <person name="Blanchette R.A."/>
            <person name="Henrissat B."/>
            <person name="Martin F."/>
            <person name="Cullen D."/>
            <person name="Hibbett D.S."/>
            <person name="Grigoriev I.V."/>
        </authorList>
    </citation>
    <scope>NUCLEOTIDE SEQUENCE [LARGE SCALE GENOMIC DNA]</scope>
    <source>
        <strain evidence="3">MUCL 33604</strain>
    </source>
</reference>
<evidence type="ECO:0000259" key="1">
    <source>
        <dbReference type="Pfam" id="PF18803"/>
    </source>
</evidence>
<evidence type="ECO:0000313" key="2">
    <source>
        <dbReference type="EMBL" id="KDQ49815.1"/>
    </source>
</evidence>
<dbReference type="AlphaFoldDB" id="A0A067P7K8"/>
<feature type="non-terminal residue" evidence="2">
    <location>
        <position position="1"/>
    </location>
</feature>
<dbReference type="HOGENOM" id="CLU_1699702_0_0_1"/>
<protein>
    <recommendedName>
        <fullName evidence="1">CxC2-like cysteine cluster KDZ transposase-associated domain-containing protein</fullName>
    </recommendedName>
</protein>
<dbReference type="EMBL" id="KL197773">
    <property type="protein sequence ID" value="KDQ49815.1"/>
    <property type="molecule type" value="Genomic_DNA"/>
</dbReference>
<dbReference type="Pfam" id="PF18803">
    <property type="entry name" value="CxC2"/>
    <property type="match status" value="1"/>
</dbReference>
<sequence length="155" mass="17101">TLQSLSLVIQLGHPLGQRCGYGHVGHKDFVVIHTNSIHQVTLWFCGCGRKPALKRTQLLRASWWPATPLNPQTCAMIQVLRQFQTLNLQGKLSVYNFYHTLELQTDGTGLLKVPVSLTVLNIPVDRFLIFVLGSNAIILSNGEGVPPYLNGEKGG</sequence>
<gene>
    <name evidence="2" type="ORF">JAAARDRAFT_142908</name>
</gene>
<name>A0A067P7K8_9AGAM</name>
<organism evidence="2 3">
    <name type="scientific">Jaapia argillacea MUCL 33604</name>
    <dbReference type="NCBI Taxonomy" id="933084"/>
    <lineage>
        <taxon>Eukaryota</taxon>
        <taxon>Fungi</taxon>
        <taxon>Dikarya</taxon>
        <taxon>Basidiomycota</taxon>
        <taxon>Agaricomycotina</taxon>
        <taxon>Agaricomycetes</taxon>
        <taxon>Agaricomycetidae</taxon>
        <taxon>Jaapiales</taxon>
        <taxon>Jaapiaceae</taxon>
        <taxon>Jaapia</taxon>
    </lineage>
</organism>
<dbReference type="Proteomes" id="UP000027265">
    <property type="component" value="Unassembled WGS sequence"/>
</dbReference>